<evidence type="ECO:0000256" key="1">
    <source>
        <dbReference type="SAM" id="SignalP"/>
    </source>
</evidence>
<keyword evidence="3" id="KW-1185">Reference proteome</keyword>
<feature type="chain" id="PRO_5011504149" description="Peptidylprolyl isomerase" evidence="1">
    <location>
        <begin position="25"/>
        <end position="273"/>
    </location>
</feature>
<accession>A0A1I2J7K6</accession>
<keyword evidence="1" id="KW-0732">Signal</keyword>
<dbReference type="EMBL" id="FOMX01000156">
    <property type="protein sequence ID" value="SFF50715.1"/>
    <property type="molecule type" value="Genomic_DNA"/>
</dbReference>
<evidence type="ECO:0008006" key="4">
    <source>
        <dbReference type="Google" id="ProtNLM"/>
    </source>
</evidence>
<gene>
    <name evidence="2" type="ORF">SAMN02745121_09227</name>
</gene>
<sequence>MHIASTALSVAWIAALACSPVAPPAVDTAPSVVKPAEPAPIVKPAEPTPIAEAAEAAEPTPIGKPAEPTTRPLQGWPLDLAGDLPLGCHGWSPTDATVVCVTASGSMQSGNKYLLEFIGSKPATYTLAEQPPLNFDDIPLILGEAARAEVAARLAAGAYVALPDERFGEITPEAPYTGDGFTLRWIRKTIRHVATSVGSWDVIRDTVQIECTGKKAKKTIYTSTLDNPDHGSAFVRILSPNLVLIERDEQWGIEGDIGGGHVANLIALDAAGC</sequence>
<reference evidence="3" key="1">
    <citation type="submission" date="2016-10" db="EMBL/GenBank/DDBJ databases">
        <authorList>
            <person name="Varghese N."/>
            <person name="Submissions S."/>
        </authorList>
    </citation>
    <scope>NUCLEOTIDE SEQUENCE [LARGE SCALE GENOMIC DNA]</scope>
    <source>
        <strain evidence="3">ATCC 25963</strain>
    </source>
</reference>
<feature type="signal peptide" evidence="1">
    <location>
        <begin position="1"/>
        <end position="24"/>
    </location>
</feature>
<dbReference type="Proteomes" id="UP000199400">
    <property type="component" value="Unassembled WGS sequence"/>
</dbReference>
<organism evidence="2 3">
    <name type="scientific">Nannocystis exedens</name>
    <dbReference type="NCBI Taxonomy" id="54"/>
    <lineage>
        <taxon>Bacteria</taxon>
        <taxon>Pseudomonadati</taxon>
        <taxon>Myxococcota</taxon>
        <taxon>Polyangia</taxon>
        <taxon>Nannocystales</taxon>
        <taxon>Nannocystaceae</taxon>
        <taxon>Nannocystis</taxon>
    </lineage>
</organism>
<evidence type="ECO:0000313" key="3">
    <source>
        <dbReference type="Proteomes" id="UP000199400"/>
    </source>
</evidence>
<name>A0A1I2J7K6_9BACT</name>
<protein>
    <recommendedName>
        <fullName evidence="4">Peptidylprolyl isomerase</fullName>
    </recommendedName>
</protein>
<proteinExistence type="predicted"/>
<dbReference type="AlphaFoldDB" id="A0A1I2J7K6"/>
<evidence type="ECO:0000313" key="2">
    <source>
        <dbReference type="EMBL" id="SFF50715.1"/>
    </source>
</evidence>